<dbReference type="Gene3D" id="3.60.15.10">
    <property type="entry name" value="Ribonuclease Z/Hydroxyacylglutathione hydrolase-like"/>
    <property type="match status" value="1"/>
</dbReference>
<evidence type="ECO:0000313" key="2">
    <source>
        <dbReference type="Proteomes" id="UP000309872"/>
    </source>
</evidence>
<keyword evidence="1" id="KW-0540">Nuclease</keyword>
<dbReference type="PANTHER" id="PTHR11203:SF49">
    <property type="entry name" value="BLL1145 PROTEIN"/>
    <property type="match status" value="1"/>
</dbReference>
<dbReference type="InterPro" id="IPR036866">
    <property type="entry name" value="RibonucZ/Hydroxyglut_hydro"/>
</dbReference>
<protein>
    <submittedName>
        <fullName evidence="1">Exonuclease</fullName>
    </submittedName>
</protein>
<dbReference type="InterPro" id="IPR050698">
    <property type="entry name" value="MBL"/>
</dbReference>
<name>A0A4U0H5D2_9SPHI</name>
<keyword evidence="1" id="KW-0269">Exonuclease</keyword>
<evidence type="ECO:0000313" key="1">
    <source>
        <dbReference type="EMBL" id="TJY66848.1"/>
    </source>
</evidence>
<comment type="caution">
    <text evidence="1">The sequence shown here is derived from an EMBL/GenBank/DDBJ whole genome shotgun (WGS) entry which is preliminary data.</text>
</comment>
<dbReference type="Proteomes" id="UP000309872">
    <property type="component" value="Unassembled WGS sequence"/>
</dbReference>
<dbReference type="GO" id="GO:0004521">
    <property type="term" value="F:RNA endonuclease activity"/>
    <property type="evidence" value="ECO:0007669"/>
    <property type="project" value="TreeGrafter"/>
</dbReference>
<reference evidence="1 2" key="1">
    <citation type="submission" date="2019-04" db="EMBL/GenBank/DDBJ databases">
        <title>Sphingobacterium olei sp. nov., isolated from oil-contaminated soil.</title>
        <authorList>
            <person name="Liu B."/>
        </authorList>
    </citation>
    <scope>NUCLEOTIDE SEQUENCE [LARGE SCALE GENOMIC DNA]</scope>
    <source>
        <strain evidence="1 2">Y3L14</strain>
    </source>
</reference>
<dbReference type="PANTHER" id="PTHR11203">
    <property type="entry name" value="CLEAVAGE AND POLYADENYLATION SPECIFICITY FACTOR FAMILY MEMBER"/>
    <property type="match status" value="1"/>
</dbReference>
<gene>
    <name evidence="1" type="ORF">FAZ19_08035</name>
</gene>
<dbReference type="RefSeq" id="WP_136820197.1">
    <property type="nucleotide sequence ID" value="NZ_BMJX01000002.1"/>
</dbReference>
<dbReference type="GO" id="GO:0004527">
    <property type="term" value="F:exonuclease activity"/>
    <property type="evidence" value="ECO:0007669"/>
    <property type="project" value="UniProtKB-KW"/>
</dbReference>
<keyword evidence="1" id="KW-0378">Hydrolase</keyword>
<dbReference type="OrthoDB" id="9803916at2"/>
<proteinExistence type="predicted"/>
<sequence>MANILADFLVETTKGYYCRYGDFYIDPLMPVDTALISHAHGDHARPGHLHILGTNATIVFMQHRFAKQDLNSYKVIDYSASFFLAGVKITFFPAGHILGSAQILMEYNDTRYLYTGDYKLQDDATCEPLVFVKADVLITETTFANPAISHPDQIEEISKIATTNHNVMLGCYSLGKAQRLTYLLNMVCPEKAIYVHHNIAPIHHIYNTFGFVPLKYEIYNRKVMKDGVNKVYLVPPLTFNSYLRAKNVIRVFASGWKRLQHNNDLSLYISDHVDWKDLLLYIEESDPKEVWTVHGDGAMLRDYFNGKIAVRDIAKISTL</sequence>
<accession>A0A4U0H5D2</accession>
<dbReference type="SUPFAM" id="SSF56281">
    <property type="entry name" value="Metallo-hydrolase/oxidoreductase"/>
    <property type="match status" value="1"/>
</dbReference>
<organism evidence="1 2">
    <name type="scientific">Sphingobacterium alkalisoli</name>
    <dbReference type="NCBI Taxonomy" id="1874115"/>
    <lineage>
        <taxon>Bacteria</taxon>
        <taxon>Pseudomonadati</taxon>
        <taxon>Bacteroidota</taxon>
        <taxon>Sphingobacteriia</taxon>
        <taxon>Sphingobacteriales</taxon>
        <taxon>Sphingobacteriaceae</taxon>
        <taxon>Sphingobacterium</taxon>
    </lineage>
</organism>
<dbReference type="EMBL" id="SUKA01000002">
    <property type="protein sequence ID" value="TJY66848.1"/>
    <property type="molecule type" value="Genomic_DNA"/>
</dbReference>
<dbReference type="AlphaFoldDB" id="A0A4U0H5D2"/>
<keyword evidence="2" id="KW-1185">Reference proteome</keyword>